<sequence>MSETTFFLCLEQEKTKAAHSHAKQPETPATLPVALVQQGLRRFIGKYSLNTNFAIFRASLVWPQVTAVLQTDLTKTA</sequence>
<comment type="caution">
    <text evidence="1">The sequence shown here is derived from an EMBL/GenBank/DDBJ whole genome shotgun (WGS) entry which is preliminary data.</text>
</comment>
<dbReference type="RefSeq" id="WP_144415454.1">
    <property type="nucleotide sequence ID" value="NZ_JABTYF010000007.1"/>
</dbReference>
<name>A0A7Y8D319_PSEPU</name>
<evidence type="ECO:0000313" key="2">
    <source>
        <dbReference type="Proteomes" id="UP000542695"/>
    </source>
</evidence>
<dbReference type="EMBL" id="JACARV010000049">
    <property type="protein sequence ID" value="NWC81966.1"/>
    <property type="molecule type" value="Genomic_DNA"/>
</dbReference>
<dbReference type="Proteomes" id="UP000542695">
    <property type="component" value="Unassembled WGS sequence"/>
</dbReference>
<gene>
    <name evidence="1" type="ORF">HX798_16960</name>
</gene>
<reference evidence="1 2" key="1">
    <citation type="submission" date="2020-04" db="EMBL/GenBank/DDBJ databases">
        <title>Molecular characterization of pseudomonads from Agaricus bisporus reveal novel blotch 2 pathogens in Western Europe.</title>
        <authorList>
            <person name="Taparia T."/>
            <person name="Krijger M."/>
            <person name="Haynes E."/>
            <person name="Elpinstone J.G."/>
            <person name="Noble R."/>
            <person name="Van Der Wolf J."/>
        </authorList>
    </citation>
    <scope>NUCLEOTIDE SEQUENCE [LARGE SCALE GENOMIC DNA]</scope>
    <source>
        <strain evidence="1 2">P7765</strain>
    </source>
</reference>
<organism evidence="1 2">
    <name type="scientific">Pseudomonas putida</name>
    <name type="common">Arthrobacter siderocapsulatus</name>
    <dbReference type="NCBI Taxonomy" id="303"/>
    <lineage>
        <taxon>Bacteria</taxon>
        <taxon>Pseudomonadati</taxon>
        <taxon>Pseudomonadota</taxon>
        <taxon>Gammaproteobacteria</taxon>
        <taxon>Pseudomonadales</taxon>
        <taxon>Pseudomonadaceae</taxon>
        <taxon>Pseudomonas</taxon>
    </lineage>
</organism>
<evidence type="ECO:0000313" key="1">
    <source>
        <dbReference type="EMBL" id="NWC81966.1"/>
    </source>
</evidence>
<dbReference type="AlphaFoldDB" id="A0A7Y8D319"/>
<proteinExistence type="predicted"/>
<accession>A0A7Y8D319</accession>
<protein>
    <submittedName>
        <fullName evidence="1">Uncharacterized protein</fullName>
    </submittedName>
</protein>